<dbReference type="AlphaFoldDB" id="A0A0F9MQN1"/>
<gene>
    <name evidence="1" type="ORF">LCGC14_1060900</name>
</gene>
<organism evidence="1">
    <name type="scientific">marine sediment metagenome</name>
    <dbReference type="NCBI Taxonomy" id="412755"/>
    <lineage>
        <taxon>unclassified sequences</taxon>
        <taxon>metagenomes</taxon>
        <taxon>ecological metagenomes</taxon>
    </lineage>
</organism>
<dbReference type="EMBL" id="LAZR01004502">
    <property type="protein sequence ID" value="KKN08024.1"/>
    <property type="molecule type" value="Genomic_DNA"/>
</dbReference>
<comment type="caution">
    <text evidence="1">The sequence shown here is derived from an EMBL/GenBank/DDBJ whole genome shotgun (WGS) entry which is preliminary data.</text>
</comment>
<protein>
    <submittedName>
        <fullName evidence="1">Uncharacterized protein</fullName>
    </submittedName>
</protein>
<accession>A0A0F9MQN1</accession>
<name>A0A0F9MQN1_9ZZZZ</name>
<sequence length="54" mass="6407">MGVYILSAEEIQDKFEKFLMKQNGEVRADAIAKAWNKLARKWHWEDKLKAITKK</sequence>
<proteinExistence type="predicted"/>
<evidence type="ECO:0000313" key="1">
    <source>
        <dbReference type="EMBL" id="KKN08024.1"/>
    </source>
</evidence>
<reference evidence="1" key="1">
    <citation type="journal article" date="2015" name="Nature">
        <title>Complex archaea that bridge the gap between prokaryotes and eukaryotes.</title>
        <authorList>
            <person name="Spang A."/>
            <person name="Saw J.H."/>
            <person name="Jorgensen S.L."/>
            <person name="Zaremba-Niedzwiedzka K."/>
            <person name="Martijn J."/>
            <person name="Lind A.E."/>
            <person name="van Eijk R."/>
            <person name="Schleper C."/>
            <person name="Guy L."/>
            <person name="Ettema T.J."/>
        </authorList>
    </citation>
    <scope>NUCLEOTIDE SEQUENCE</scope>
</reference>